<dbReference type="EMBL" id="ASHM01036838">
    <property type="protein sequence ID" value="PNX79887.1"/>
    <property type="molecule type" value="Genomic_DNA"/>
</dbReference>
<dbReference type="GO" id="GO:0070125">
    <property type="term" value="P:mitochondrial translational elongation"/>
    <property type="evidence" value="ECO:0007669"/>
    <property type="project" value="TreeGrafter"/>
</dbReference>
<reference evidence="3 4" key="1">
    <citation type="journal article" date="2014" name="Am. J. Bot.">
        <title>Genome assembly and annotation for red clover (Trifolium pratense; Fabaceae).</title>
        <authorList>
            <person name="Istvanek J."/>
            <person name="Jaros M."/>
            <person name="Krenek A."/>
            <person name="Repkova J."/>
        </authorList>
    </citation>
    <scope>NUCLEOTIDE SEQUENCE [LARGE SCALE GENOMIC DNA]</scope>
    <source>
        <strain evidence="4">cv. Tatra</strain>
        <tissue evidence="3">Young leaves</tissue>
    </source>
</reference>
<reference evidence="3 4" key="2">
    <citation type="journal article" date="2017" name="Front. Plant Sci.">
        <title>Gene Classification and Mining of Molecular Markers Useful in Red Clover (Trifolium pratense) Breeding.</title>
        <authorList>
            <person name="Istvanek J."/>
            <person name="Dluhosova J."/>
            <person name="Dluhos P."/>
            <person name="Patkova L."/>
            <person name="Nedelnik J."/>
            <person name="Repkova J."/>
        </authorList>
    </citation>
    <scope>NUCLEOTIDE SEQUENCE [LARGE SCALE GENOMIC DNA]</scope>
    <source>
        <strain evidence="4">cv. Tatra</strain>
        <tissue evidence="3">Young leaves</tissue>
    </source>
</reference>
<evidence type="ECO:0000256" key="2">
    <source>
        <dbReference type="ARBA" id="ARBA00022917"/>
    </source>
</evidence>
<organism evidence="3 4">
    <name type="scientific">Trifolium pratense</name>
    <name type="common">Red clover</name>
    <dbReference type="NCBI Taxonomy" id="57577"/>
    <lineage>
        <taxon>Eukaryota</taxon>
        <taxon>Viridiplantae</taxon>
        <taxon>Streptophyta</taxon>
        <taxon>Embryophyta</taxon>
        <taxon>Tracheophyta</taxon>
        <taxon>Spermatophyta</taxon>
        <taxon>Magnoliopsida</taxon>
        <taxon>eudicotyledons</taxon>
        <taxon>Gunneridae</taxon>
        <taxon>Pentapetalae</taxon>
        <taxon>rosids</taxon>
        <taxon>fabids</taxon>
        <taxon>Fabales</taxon>
        <taxon>Fabaceae</taxon>
        <taxon>Papilionoideae</taxon>
        <taxon>50 kb inversion clade</taxon>
        <taxon>NPAAA clade</taxon>
        <taxon>Hologalegina</taxon>
        <taxon>IRL clade</taxon>
        <taxon>Trifolieae</taxon>
        <taxon>Trifolium</taxon>
    </lineage>
</organism>
<evidence type="ECO:0000313" key="3">
    <source>
        <dbReference type="EMBL" id="PNX79887.1"/>
    </source>
</evidence>
<dbReference type="PANTHER" id="PTHR43636">
    <property type="entry name" value="ELONGATION FACTOR G, MITOCHONDRIAL"/>
    <property type="match status" value="1"/>
</dbReference>
<keyword evidence="2" id="KW-0648">Protein biosynthesis</keyword>
<accession>A0A2K3LMY7</accession>
<dbReference type="GO" id="GO:0003924">
    <property type="term" value="F:GTPase activity"/>
    <property type="evidence" value="ECO:0007669"/>
    <property type="project" value="TreeGrafter"/>
</dbReference>
<protein>
    <submittedName>
        <fullName evidence="3">Elongation factor g</fullName>
    </submittedName>
</protein>
<dbReference type="GO" id="GO:0003746">
    <property type="term" value="F:translation elongation factor activity"/>
    <property type="evidence" value="ECO:0007669"/>
    <property type="project" value="UniProtKB-KW"/>
</dbReference>
<sequence>MPRFSLPRLLSSTTTFHLRYFSSVEKLRNIWISGLIDPAKVTVSERYMLYTGQMKKMDEVKIKTKRRDMFLEAMMEEERGRGDYCYDLNLNLRKREKLYPDKTYHVSADITFFNWKHHKVVDS</sequence>
<dbReference type="Proteomes" id="UP000236291">
    <property type="component" value="Unassembled WGS sequence"/>
</dbReference>
<keyword evidence="1 3" id="KW-0251">Elongation factor</keyword>
<dbReference type="AlphaFoldDB" id="A0A2K3LMY7"/>
<comment type="caution">
    <text evidence="3">The sequence shown here is derived from an EMBL/GenBank/DDBJ whole genome shotgun (WGS) entry which is preliminary data.</text>
</comment>
<name>A0A2K3LMY7_TRIPR</name>
<dbReference type="PANTHER" id="PTHR43636:SF2">
    <property type="entry name" value="ELONGATION FACTOR G, MITOCHONDRIAL"/>
    <property type="match status" value="1"/>
</dbReference>
<dbReference type="InterPro" id="IPR027417">
    <property type="entry name" value="P-loop_NTPase"/>
</dbReference>
<proteinExistence type="predicted"/>
<dbReference type="GO" id="GO:0005739">
    <property type="term" value="C:mitochondrion"/>
    <property type="evidence" value="ECO:0007669"/>
    <property type="project" value="TreeGrafter"/>
</dbReference>
<dbReference type="Gene3D" id="3.40.50.300">
    <property type="entry name" value="P-loop containing nucleotide triphosphate hydrolases"/>
    <property type="match status" value="1"/>
</dbReference>
<gene>
    <name evidence="3" type="ORF">L195_g035877</name>
</gene>
<evidence type="ECO:0000256" key="1">
    <source>
        <dbReference type="ARBA" id="ARBA00022768"/>
    </source>
</evidence>
<feature type="non-terminal residue" evidence="3">
    <location>
        <position position="123"/>
    </location>
</feature>
<evidence type="ECO:0000313" key="4">
    <source>
        <dbReference type="Proteomes" id="UP000236291"/>
    </source>
</evidence>